<feature type="repeat" description="WD" evidence="3">
    <location>
        <begin position="178"/>
        <end position="220"/>
    </location>
</feature>
<dbReference type="PANTHER" id="PTHR19848:SF8">
    <property type="entry name" value="F-BOX AND WD REPEAT DOMAIN CONTAINING 7"/>
    <property type="match status" value="1"/>
</dbReference>
<evidence type="ECO:0000256" key="1">
    <source>
        <dbReference type="ARBA" id="ARBA00022574"/>
    </source>
</evidence>
<dbReference type="InterPro" id="IPR036322">
    <property type="entry name" value="WD40_repeat_dom_sf"/>
</dbReference>
<protein>
    <submittedName>
        <fullName evidence="4">WD40-repeat-containing domain protein</fullName>
    </submittedName>
</protein>
<dbReference type="SMART" id="SM00320">
    <property type="entry name" value="WD40"/>
    <property type="match status" value="4"/>
</dbReference>
<dbReference type="EMBL" id="JAEFCI010001142">
    <property type="protein sequence ID" value="KAG5463098.1"/>
    <property type="molecule type" value="Genomic_DNA"/>
</dbReference>
<evidence type="ECO:0000313" key="4">
    <source>
        <dbReference type="EMBL" id="KAG5463098.1"/>
    </source>
</evidence>
<keyword evidence="2" id="KW-0677">Repeat</keyword>
<organism evidence="4 5">
    <name type="scientific">Olpidium bornovanus</name>
    <dbReference type="NCBI Taxonomy" id="278681"/>
    <lineage>
        <taxon>Eukaryota</taxon>
        <taxon>Fungi</taxon>
        <taxon>Fungi incertae sedis</taxon>
        <taxon>Olpidiomycota</taxon>
        <taxon>Olpidiomycotina</taxon>
        <taxon>Olpidiomycetes</taxon>
        <taxon>Olpidiales</taxon>
        <taxon>Olpidiaceae</taxon>
        <taxon>Olpidium</taxon>
    </lineage>
</organism>
<dbReference type="Proteomes" id="UP000673691">
    <property type="component" value="Unassembled WGS sequence"/>
</dbReference>
<dbReference type="Pfam" id="PF00400">
    <property type="entry name" value="WD40"/>
    <property type="match status" value="3"/>
</dbReference>
<dbReference type="AlphaFoldDB" id="A0A8H8A1R7"/>
<dbReference type="InterPro" id="IPR001680">
    <property type="entry name" value="WD40_rpt"/>
</dbReference>
<feature type="repeat" description="WD" evidence="3">
    <location>
        <begin position="221"/>
        <end position="253"/>
    </location>
</feature>
<dbReference type="PROSITE" id="PS50082">
    <property type="entry name" value="WD_REPEATS_2"/>
    <property type="match status" value="3"/>
</dbReference>
<dbReference type="PANTHER" id="PTHR19848">
    <property type="entry name" value="WD40 REPEAT PROTEIN"/>
    <property type="match status" value="1"/>
</dbReference>
<dbReference type="PROSITE" id="PS50294">
    <property type="entry name" value="WD_REPEATS_REGION"/>
    <property type="match status" value="1"/>
</dbReference>
<evidence type="ECO:0000313" key="5">
    <source>
        <dbReference type="Proteomes" id="UP000673691"/>
    </source>
</evidence>
<dbReference type="OrthoDB" id="1932312at2759"/>
<dbReference type="SUPFAM" id="SSF50978">
    <property type="entry name" value="WD40 repeat-like"/>
    <property type="match status" value="1"/>
</dbReference>
<dbReference type="InterPro" id="IPR015943">
    <property type="entry name" value="WD40/YVTN_repeat-like_dom_sf"/>
</dbReference>
<evidence type="ECO:0000256" key="3">
    <source>
        <dbReference type="PROSITE-ProRule" id="PRU00221"/>
    </source>
</evidence>
<feature type="repeat" description="WD" evidence="3">
    <location>
        <begin position="441"/>
        <end position="487"/>
    </location>
</feature>
<evidence type="ECO:0000256" key="2">
    <source>
        <dbReference type="ARBA" id="ARBA00022737"/>
    </source>
</evidence>
<proteinExistence type="predicted"/>
<keyword evidence="1 3" id="KW-0853">WD repeat</keyword>
<comment type="caution">
    <text evidence="4">The sequence shown here is derived from an EMBL/GenBank/DDBJ whole genome shotgun (WGS) entry which is preliminary data.</text>
</comment>
<keyword evidence="5" id="KW-1185">Reference proteome</keyword>
<reference evidence="4 5" key="1">
    <citation type="journal article" name="Sci. Rep.">
        <title>Genome-scale phylogenetic analyses confirm Olpidium as the closest living zoosporic fungus to the non-flagellated, terrestrial fungi.</title>
        <authorList>
            <person name="Chang Y."/>
            <person name="Rochon D."/>
            <person name="Sekimoto S."/>
            <person name="Wang Y."/>
            <person name="Chovatia M."/>
            <person name="Sandor L."/>
            <person name="Salamov A."/>
            <person name="Grigoriev I.V."/>
            <person name="Stajich J.E."/>
            <person name="Spatafora J.W."/>
        </authorList>
    </citation>
    <scope>NUCLEOTIDE SEQUENCE [LARGE SCALE GENOMIC DNA]</scope>
    <source>
        <strain evidence="4">S191</strain>
    </source>
</reference>
<accession>A0A8H8A1R7</accession>
<name>A0A8H8A1R7_9FUNG</name>
<gene>
    <name evidence="4" type="ORF">BJ554DRAFT_1751</name>
</gene>
<sequence>MTDGAVPRPQQAYALVAHFLAQQGRRETLAQLLRECPDVFDADDAARDYFSTFTPRPPLVPLLAQFEEDRFREKMAAASLSDKERSACDDDLDRGAPDVAFPRKAGTAFEDIHNTNVIIVRTHELEFPATFLDRGGAGGEEAQGEEEGKRTRRVVVSAAADRTVKLSAAEDGEVLSICDHHRGPVLCLDFHPEHARLMATGSMDSSVALVDAATGRVMQRMRDHTKYVSRLAFTPGAAEHLVTGSYDGTLVVYRRVASFAPAGEDLVERNWADAAEAGIVPAGWPAYRMAHRFKFKGRIDALAVLPRSPNTVVVGVRDDNYLHYINLDALEDVKVNMNVNDDDWVSFSAVDISPSPSGEYVLVTTSAPTGRLILFETHTSRQVRNFYDPWLCSASAPGDVANELGQPRSLWHPSGRYVYSTAGGMVIRVFSVASTECVAELSGHKGVVRALWYQSDGGGRSGDRLVSCGFDKTIRYWDTEDAEDEEMVGA</sequence>
<dbReference type="Gene3D" id="2.130.10.10">
    <property type="entry name" value="YVTN repeat-like/Quinoprotein amine dehydrogenase"/>
    <property type="match status" value="2"/>
</dbReference>